<comment type="caution">
    <text evidence="11">The sequence shown here is derived from an EMBL/GenBank/DDBJ whole genome shotgun (WGS) entry which is preliminary data.</text>
</comment>
<evidence type="ECO:0000256" key="7">
    <source>
        <dbReference type="ARBA" id="ARBA00022980"/>
    </source>
</evidence>
<dbReference type="FunFam" id="3.30.1330.30:FF:000020">
    <property type="entry name" value="50S ribosomal protein L7Ae"/>
    <property type="match status" value="1"/>
</dbReference>
<name>X1NZ40_9ZZZZ</name>
<dbReference type="InterPro" id="IPR004037">
    <property type="entry name" value="Ribosomal_eL8-like_CS"/>
</dbReference>
<dbReference type="PANTHER" id="PTHR23105">
    <property type="entry name" value="RIBOSOMAL PROTEIN L7AE FAMILY MEMBER"/>
    <property type="match status" value="1"/>
</dbReference>
<evidence type="ECO:0000256" key="1">
    <source>
        <dbReference type="ARBA" id="ARBA00004496"/>
    </source>
</evidence>
<proteinExistence type="inferred from homology"/>
<dbReference type="InterPro" id="IPR050257">
    <property type="entry name" value="eL8/uL1-like"/>
</dbReference>
<dbReference type="GO" id="GO:0003735">
    <property type="term" value="F:structural constituent of ribosome"/>
    <property type="evidence" value="ECO:0007669"/>
    <property type="project" value="InterPro"/>
</dbReference>
<dbReference type="EMBL" id="BARV01023325">
    <property type="protein sequence ID" value="GAI35451.1"/>
    <property type="molecule type" value="Genomic_DNA"/>
</dbReference>
<keyword evidence="4" id="KW-0819">tRNA processing</keyword>
<dbReference type="GO" id="GO:0008033">
    <property type="term" value="P:tRNA processing"/>
    <property type="evidence" value="ECO:0007669"/>
    <property type="project" value="UniProtKB-KW"/>
</dbReference>
<feature type="domain" description="Ribosomal protein eL8/eL30/eS12/Gadd45" evidence="10">
    <location>
        <begin position="18"/>
        <end position="106"/>
    </location>
</feature>
<evidence type="ECO:0000256" key="5">
    <source>
        <dbReference type="ARBA" id="ARBA00022730"/>
    </source>
</evidence>
<comment type="subcellular location">
    <subcellularLocation>
        <location evidence="1">Cytoplasm</location>
    </subcellularLocation>
</comment>
<comment type="similarity">
    <text evidence="2">Belongs to the eukaryotic ribosomal protein eL8 family.</text>
</comment>
<keyword evidence="5" id="KW-0699">rRNA-binding</keyword>
<dbReference type="PRINTS" id="PR00881">
    <property type="entry name" value="L7ARS6FAMILY"/>
</dbReference>
<dbReference type="GO" id="GO:0042254">
    <property type="term" value="P:ribosome biogenesis"/>
    <property type="evidence" value="ECO:0007669"/>
    <property type="project" value="InterPro"/>
</dbReference>
<dbReference type="GO" id="GO:1990904">
    <property type="term" value="C:ribonucleoprotein complex"/>
    <property type="evidence" value="ECO:0007669"/>
    <property type="project" value="UniProtKB-KW"/>
</dbReference>
<dbReference type="NCBIfam" id="TIGR03677">
    <property type="entry name" value="eL8_ribo"/>
    <property type="match status" value="1"/>
</dbReference>
<reference evidence="11" key="1">
    <citation type="journal article" date="2014" name="Front. Microbiol.">
        <title>High frequency of phylogenetically diverse reductive dehalogenase-homologous genes in deep subseafloor sedimentary metagenomes.</title>
        <authorList>
            <person name="Kawai M."/>
            <person name="Futagami T."/>
            <person name="Toyoda A."/>
            <person name="Takaki Y."/>
            <person name="Nishi S."/>
            <person name="Hori S."/>
            <person name="Arai W."/>
            <person name="Tsubouchi T."/>
            <person name="Morono Y."/>
            <person name="Uchiyama I."/>
            <person name="Ito T."/>
            <person name="Fujiyama A."/>
            <person name="Inagaki F."/>
            <person name="Takami H."/>
        </authorList>
    </citation>
    <scope>NUCLEOTIDE SEQUENCE</scope>
    <source>
        <strain evidence="11">Expedition CK06-06</strain>
    </source>
</reference>
<evidence type="ECO:0000256" key="4">
    <source>
        <dbReference type="ARBA" id="ARBA00022694"/>
    </source>
</evidence>
<dbReference type="Pfam" id="PF01248">
    <property type="entry name" value="Ribosomal_L7Ae"/>
    <property type="match status" value="1"/>
</dbReference>
<dbReference type="HAMAP" id="MF_00326">
    <property type="entry name" value="Ribosomal_eL8"/>
    <property type="match status" value="1"/>
</dbReference>
<dbReference type="AlphaFoldDB" id="X1NZ40"/>
<dbReference type="InterPro" id="IPR004038">
    <property type="entry name" value="Ribosomal_eL8/eL30/eS12/Gad45"/>
</dbReference>
<dbReference type="PRINTS" id="PR00884">
    <property type="entry name" value="RIBOSOMALHS6"/>
</dbReference>
<evidence type="ECO:0000259" key="10">
    <source>
        <dbReference type="Pfam" id="PF01248"/>
    </source>
</evidence>
<keyword evidence="7" id="KW-0689">Ribosomal protein</keyword>
<dbReference type="InterPro" id="IPR029064">
    <property type="entry name" value="Ribosomal_eL30-like_sf"/>
</dbReference>
<protein>
    <recommendedName>
        <fullName evidence="9">50S ribosomal protein L7Ae</fullName>
    </recommendedName>
</protein>
<dbReference type="GO" id="GO:0005840">
    <property type="term" value="C:ribosome"/>
    <property type="evidence" value="ECO:0007669"/>
    <property type="project" value="UniProtKB-KW"/>
</dbReference>
<evidence type="ECO:0000256" key="6">
    <source>
        <dbReference type="ARBA" id="ARBA00022884"/>
    </source>
</evidence>
<evidence type="ECO:0000256" key="3">
    <source>
        <dbReference type="ARBA" id="ARBA00022490"/>
    </source>
</evidence>
<dbReference type="Gene3D" id="3.30.1330.30">
    <property type="match status" value="1"/>
</dbReference>
<dbReference type="GO" id="GO:0006412">
    <property type="term" value="P:translation"/>
    <property type="evidence" value="ECO:0007669"/>
    <property type="project" value="InterPro"/>
</dbReference>
<evidence type="ECO:0000256" key="2">
    <source>
        <dbReference type="ARBA" id="ARBA00007337"/>
    </source>
</evidence>
<dbReference type="GO" id="GO:0019843">
    <property type="term" value="F:rRNA binding"/>
    <property type="evidence" value="ECO:0007669"/>
    <property type="project" value="UniProtKB-KW"/>
</dbReference>
<keyword evidence="3" id="KW-0963">Cytoplasm</keyword>
<keyword evidence="8" id="KW-0687">Ribonucleoprotein</keyword>
<dbReference type="GO" id="GO:0005737">
    <property type="term" value="C:cytoplasm"/>
    <property type="evidence" value="ECO:0007669"/>
    <property type="project" value="UniProtKB-SubCell"/>
</dbReference>
<organism evidence="11">
    <name type="scientific">marine sediment metagenome</name>
    <dbReference type="NCBI Taxonomy" id="412755"/>
    <lineage>
        <taxon>unclassified sequences</taxon>
        <taxon>metagenomes</taxon>
        <taxon>ecological metagenomes</taxon>
    </lineage>
</organism>
<dbReference type="SUPFAM" id="SSF55315">
    <property type="entry name" value="L30e-like"/>
    <property type="match status" value="1"/>
</dbReference>
<keyword evidence="6" id="KW-0694">RNA-binding</keyword>
<gene>
    <name evidence="11" type="ORF">S06H3_38292</name>
</gene>
<dbReference type="InterPro" id="IPR018492">
    <property type="entry name" value="Ribosomal_eL8/Nhp2"/>
</dbReference>
<accession>X1NZ40</accession>
<evidence type="ECO:0000256" key="8">
    <source>
        <dbReference type="ARBA" id="ARBA00023274"/>
    </source>
</evidence>
<dbReference type="PROSITE" id="PS01082">
    <property type="entry name" value="RIBOSOMAL_L7AE"/>
    <property type="match status" value="1"/>
</dbReference>
<evidence type="ECO:0000256" key="9">
    <source>
        <dbReference type="ARBA" id="ARBA00035441"/>
    </source>
</evidence>
<evidence type="ECO:0000313" key="11">
    <source>
        <dbReference type="EMBL" id="GAI35451.1"/>
    </source>
</evidence>
<sequence length="123" mass="13305">MAIYVRFQTPKEVQDLAYDLVEKARDGGKISKGANEATKQVERGQAKLVVMAEDVTPEEVLAHMPILCEEKNIPYAYVPSKEELGSSAGLHVGTAAVAIINPGKDKASIEDIVKKIDALKKQG</sequence>
<dbReference type="InterPro" id="IPR022481">
    <property type="entry name" value="Ribosomal_eL8_arc"/>
</dbReference>